<dbReference type="InterPro" id="IPR036782">
    <property type="entry name" value="NE0471-like_N"/>
</dbReference>
<proteinExistence type="predicted"/>
<evidence type="ECO:0000313" key="1">
    <source>
        <dbReference type="EMBL" id="DAD90218.1"/>
    </source>
</evidence>
<name>A0A8S5N7H1_9CAUD</name>
<dbReference type="InterPro" id="IPR018841">
    <property type="entry name" value="DUF2442"/>
</dbReference>
<dbReference type="Gene3D" id="3.30.2020.10">
    <property type="entry name" value="NE0471-like N-terminal domain"/>
    <property type="match status" value="1"/>
</dbReference>
<accession>A0A8S5N7H1</accession>
<reference evidence="1" key="1">
    <citation type="journal article" date="2021" name="Proc. Natl. Acad. Sci. U.S.A.">
        <title>A Catalog of Tens of Thousands of Viruses from Human Metagenomes Reveals Hidden Associations with Chronic Diseases.</title>
        <authorList>
            <person name="Tisza M.J."/>
            <person name="Buck C.B."/>
        </authorList>
    </citation>
    <scope>NUCLEOTIDE SEQUENCE</scope>
    <source>
        <strain evidence="1">Ct8ME27</strain>
    </source>
</reference>
<dbReference type="Pfam" id="PF10387">
    <property type="entry name" value="DUF2442"/>
    <property type="match status" value="1"/>
</dbReference>
<organism evidence="1">
    <name type="scientific">Myoviridae sp. ct8ME27</name>
    <dbReference type="NCBI Taxonomy" id="2826622"/>
    <lineage>
        <taxon>Viruses</taxon>
        <taxon>Duplodnaviria</taxon>
        <taxon>Heunggongvirae</taxon>
        <taxon>Uroviricota</taxon>
        <taxon>Caudoviricetes</taxon>
    </lineage>
</organism>
<protein>
    <recommendedName>
        <fullName evidence="2">DUF2442 domain-containing protein</fullName>
    </recommendedName>
</protein>
<dbReference type="EMBL" id="BK015080">
    <property type="protein sequence ID" value="DAD90218.1"/>
    <property type="molecule type" value="Genomic_DNA"/>
</dbReference>
<sequence length="81" mass="9458">MRNKIYKVLSVKVLDKFKLLLTFEDGVKKVYDMTPHLHGIFEVLKDPKIFALAHVDYDTVCWTDQLDIDPEILYDDGIVCQ</sequence>
<evidence type="ECO:0008006" key="2">
    <source>
        <dbReference type="Google" id="ProtNLM"/>
    </source>
</evidence>
<dbReference type="SUPFAM" id="SSF143880">
    <property type="entry name" value="NE0471 N-terminal domain-like"/>
    <property type="match status" value="1"/>
</dbReference>